<feature type="transmembrane region" description="Helical" evidence="7">
    <location>
        <begin position="80"/>
        <end position="105"/>
    </location>
</feature>
<dbReference type="PANTHER" id="PTHR43663:SF1">
    <property type="entry name" value="CHROMATE TRANSPORTER"/>
    <property type="match status" value="1"/>
</dbReference>
<dbReference type="InterPro" id="IPR052518">
    <property type="entry name" value="CHR_Transporter"/>
</dbReference>
<keyword evidence="6 7" id="KW-0472">Membrane</keyword>
<feature type="transmembrane region" description="Helical" evidence="7">
    <location>
        <begin position="198"/>
        <end position="217"/>
    </location>
</feature>
<dbReference type="RefSeq" id="WP_015287013.1">
    <property type="nucleotide sequence ID" value="NZ_CP141042.1"/>
</dbReference>
<keyword evidence="5 7" id="KW-1133">Transmembrane helix</keyword>
<dbReference type="GeneID" id="74931771"/>
<protein>
    <submittedName>
        <fullName evidence="8">Chromate transporter</fullName>
    </submittedName>
</protein>
<dbReference type="Pfam" id="PF02417">
    <property type="entry name" value="Chromate_transp"/>
    <property type="match status" value="1"/>
</dbReference>
<organism evidence="8 9">
    <name type="scientific">Mycoplasmopsis cynos</name>
    <dbReference type="NCBI Taxonomy" id="171284"/>
    <lineage>
        <taxon>Bacteria</taxon>
        <taxon>Bacillati</taxon>
        <taxon>Mycoplasmatota</taxon>
        <taxon>Mycoplasmoidales</taxon>
        <taxon>Metamycoplasmataceae</taxon>
        <taxon>Mycoplasmopsis</taxon>
    </lineage>
</organism>
<reference evidence="8 9" key="1">
    <citation type="submission" date="2019-01" db="EMBL/GenBank/DDBJ databases">
        <authorList>
            <consortium name="Pathogen Informatics"/>
        </authorList>
    </citation>
    <scope>NUCLEOTIDE SEQUENCE [LARGE SCALE GENOMIC DNA]</scope>
    <source>
        <strain evidence="8 9">NCTC10142</strain>
        <plasmid evidence="9">13</plasmid>
    </source>
</reference>
<accession>A0A449AHM3</accession>
<evidence type="ECO:0000256" key="5">
    <source>
        <dbReference type="ARBA" id="ARBA00022989"/>
    </source>
</evidence>
<proteinExistence type="inferred from homology"/>
<gene>
    <name evidence="8" type="ORF">NCTC10142_00237</name>
</gene>
<dbReference type="OMA" id="FLEGWRF"/>
<comment type="similarity">
    <text evidence="2">Belongs to the chromate ion transporter (CHR) (TC 2.A.51) family.</text>
</comment>
<dbReference type="GO" id="GO:0015109">
    <property type="term" value="F:chromate transmembrane transporter activity"/>
    <property type="evidence" value="ECO:0007669"/>
    <property type="project" value="InterPro"/>
</dbReference>
<evidence type="ECO:0000256" key="3">
    <source>
        <dbReference type="ARBA" id="ARBA00022475"/>
    </source>
</evidence>
<dbReference type="EMBL" id="LR214986">
    <property type="protein sequence ID" value="VEU64493.1"/>
    <property type="molecule type" value="Genomic_DNA"/>
</dbReference>
<evidence type="ECO:0000256" key="2">
    <source>
        <dbReference type="ARBA" id="ARBA00005262"/>
    </source>
</evidence>
<dbReference type="GO" id="GO:0005886">
    <property type="term" value="C:plasma membrane"/>
    <property type="evidence" value="ECO:0007669"/>
    <property type="project" value="UniProtKB-SubCell"/>
</dbReference>
<evidence type="ECO:0000256" key="7">
    <source>
        <dbReference type="SAM" id="Phobius"/>
    </source>
</evidence>
<dbReference type="PANTHER" id="PTHR43663">
    <property type="entry name" value="CHROMATE TRANSPORT PROTEIN-RELATED"/>
    <property type="match status" value="1"/>
</dbReference>
<dbReference type="AlphaFoldDB" id="A0A449AHM3"/>
<evidence type="ECO:0000313" key="8">
    <source>
        <dbReference type="EMBL" id="VEU64493.1"/>
    </source>
</evidence>
<comment type="subcellular location">
    <subcellularLocation>
        <location evidence="1">Cell membrane</location>
        <topology evidence="1">Multi-pass membrane protein</topology>
    </subcellularLocation>
</comment>
<geneLocation type="plasmid" evidence="8 9">
    <name>13</name>
</geneLocation>
<evidence type="ECO:0000256" key="6">
    <source>
        <dbReference type="ARBA" id="ARBA00023136"/>
    </source>
</evidence>
<dbReference type="Proteomes" id="UP000289506">
    <property type="component" value="Plasmid 13"/>
</dbReference>
<evidence type="ECO:0000256" key="4">
    <source>
        <dbReference type="ARBA" id="ARBA00022692"/>
    </source>
</evidence>
<name>A0A449AHM3_9BACT</name>
<feature type="transmembrane region" description="Helical" evidence="7">
    <location>
        <begin position="170"/>
        <end position="191"/>
    </location>
</feature>
<keyword evidence="4 7" id="KW-0812">Transmembrane</keyword>
<dbReference type="InterPro" id="IPR003370">
    <property type="entry name" value="Chromate_transpt"/>
</dbReference>
<keyword evidence="8" id="KW-0614">Plasmid</keyword>
<keyword evidence="3" id="KW-1003">Cell membrane</keyword>
<evidence type="ECO:0000256" key="1">
    <source>
        <dbReference type="ARBA" id="ARBA00004651"/>
    </source>
</evidence>
<evidence type="ECO:0000313" key="9">
    <source>
        <dbReference type="Proteomes" id="UP000289506"/>
    </source>
</evidence>
<feature type="transmembrane region" description="Helical" evidence="7">
    <location>
        <begin position="126"/>
        <end position="150"/>
    </location>
</feature>
<sequence length="218" mass="24694">MIALFVSLPLLIVISLSVFGGGQVFIPVFLWLWNFLAKTFNLDISEVQINNVFAVSNSTPGVVSTKFSFVTGYLVANGQWWGFLAVFLTYLVFCLPAIFIMLIAMKYLNKFKSNSYIKNMIIIMKPVVAGIMISLALQLLINIFSPEIYFNKVNKEHYIGLNNSSKNYFIGYKNILLKLYIPISIILSLYLVKKKVSLFLIILINVSISFILFAIPYA</sequence>